<dbReference type="RefSeq" id="WP_004828320.1">
    <property type="nucleotide sequence ID" value="NZ_BBLJ01000021.1"/>
</dbReference>
<name>A0A0A8TNA8_ACIBZ</name>
<dbReference type="eggNOG" id="ENOG50329P2">
    <property type="taxonomic scope" value="Bacteria"/>
</dbReference>
<accession>A0A0A8TNA8</accession>
<proteinExistence type="predicted"/>
<sequence length="243" mass="29311">MIQNKQVSFYLNQLQQQYPKAFKYNFLFYSQIKTKGLLDEAKEFIPWILSIMIFCSIYFSLGHYISIHFVQFDAFQANAIAALAVMLFFMLIVPIIINQIKHSSTHLYQQLNNTPFKLAALIILQALNLYFIESTLLQGLLFFFAMSFGFVKFYKENLFRDSTKDTEFYQLQQIRRTCFWAYKQAKKARFKMRFYNKNSEQYQFQQQQLTQYLELHLQLLKYENEMCKTYKYEDLDAYMDSMM</sequence>
<evidence type="ECO:0000313" key="1">
    <source>
        <dbReference type="EMBL" id="UUN96850.1"/>
    </source>
</evidence>
<organism evidence="1 2">
    <name type="scientific">Acinetobacter bereziniae</name>
    <name type="common">Acinetobacter genomosp. 10</name>
    <dbReference type="NCBI Taxonomy" id="106648"/>
    <lineage>
        <taxon>Bacteria</taxon>
        <taxon>Pseudomonadati</taxon>
        <taxon>Pseudomonadota</taxon>
        <taxon>Gammaproteobacteria</taxon>
        <taxon>Moraxellales</taxon>
        <taxon>Moraxellaceae</taxon>
        <taxon>Acinetobacter</taxon>
    </lineage>
</organism>
<evidence type="ECO:0000313" key="2">
    <source>
        <dbReference type="Proteomes" id="UP000644140"/>
    </source>
</evidence>
<reference evidence="1" key="1">
    <citation type="submission" date="2022-02" db="EMBL/GenBank/DDBJ databases">
        <title>Characterization of Tn125 harboring carbapenem-resistant Acinetobacter bereziniae clinical isolates.</title>
        <authorList>
            <person name="Wong N.-K."/>
            <person name="Pan Q."/>
        </authorList>
    </citation>
    <scope>NUCLEOTIDE SEQUENCE</scope>
    <source>
        <strain evidence="1">GD03393</strain>
    </source>
</reference>
<protein>
    <submittedName>
        <fullName evidence="1">Uncharacterized protein</fullName>
    </submittedName>
</protein>
<dbReference type="AlphaFoldDB" id="A0A0A8TNA8"/>
<dbReference type="Proteomes" id="UP000644140">
    <property type="component" value="Chromosome"/>
</dbReference>
<gene>
    <name evidence="1" type="ORF">I9054_015965</name>
</gene>
<dbReference type="KEGG" id="aber:BSR55_05215"/>
<dbReference type="EMBL" id="CP092085">
    <property type="protein sequence ID" value="UUN96850.1"/>
    <property type="molecule type" value="Genomic_DNA"/>
</dbReference>